<keyword evidence="7" id="KW-1133">Transmembrane helix</keyword>
<gene>
    <name evidence="9" type="ORF">RAN89_09210</name>
</gene>
<keyword evidence="2 5" id="KW-0547">Nucleotide-binding</keyword>
<dbReference type="PROSITE" id="PS00107">
    <property type="entry name" value="PROTEIN_KINASE_ATP"/>
    <property type="match status" value="1"/>
</dbReference>
<feature type="region of interest" description="Disordered" evidence="6">
    <location>
        <begin position="309"/>
        <end position="331"/>
    </location>
</feature>
<dbReference type="Gene3D" id="1.10.510.10">
    <property type="entry name" value="Transferase(Phosphotransferase) domain 1"/>
    <property type="match status" value="1"/>
</dbReference>
<dbReference type="PANTHER" id="PTHR43289:SF6">
    <property type="entry name" value="SERINE_THREONINE-PROTEIN KINASE NEKL-3"/>
    <property type="match status" value="1"/>
</dbReference>
<dbReference type="SMART" id="SM00220">
    <property type="entry name" value="S_TKc"/>
    <property type="match status" value="1"/>
</dbReference>
<feature type="transmembrane region" description="Helical" evidence="7">
    <location>
        <begin position="345"/>
        <end position="367"/>
    </location>
</feature>
<keyword evidence="7" id="KW-0472">Membrane</keyword>
<feature type="compositionally biased region" description="Low complexity" evidence="6">
    <location>
        <begin position="410"/>
        <end position="451"/>
    </location>
</feature>
<dbReference type="EMBL" id="CP132507">
    <property type="protein sequence ID" value="WNO06588.1"/>
    <property type="molecule type" value="Genomic_DNA"/>
</dbReference>
<keyword evidence="10" id="KW-1185">Reference proteome</keyword>
<dbReference type="PROSITE" id="PS50011">
    <property type="entry name" value="PROTEIN_KINASE_DOM"/>
    <property type="match status" value="1"/>
</dbReference>
<dbReference type="Gene3D" id="3.30.200.20">
    <property type="entry name" value="Phosphorylase Kinase, domain 1"/>
    <property type="match status" value="1"/>
</dbReference>
<sequence length="658" mass="69928">MTDSAGAAASSRPSLQVVAGRYQVLRKIGSGGMGAVYLAKQIGVGNQVALKFLPAHLSDDAQLRRRFEREAALSLEVRHPGAAQLLDSGVDSDGQLYLAFEYVEGEDLSALLDREGALSFEDATALTCKVAEVLAFAHAKGVVHRDIKPENIRVRRDLAGLHVKVLDFGIARLVDEVGTKLTIDGGVAGTPRYMAPEQIAAGTIDARTDIYALGLVLFEAVTGREAFTRETTSQLMWAQLNDPVPAVVEVQPLRDYPALDAVIAQACAKEPVQRFASAQALVEAIKALQVPQWWGVPVPVVRRARANPSLSGGLNGGPPGGASQRDPVQLPRPGRKTFLQIRASAWVAMAVGGLALALAGAALWVALDQRKSAMPANGQRLPDGGMALPPGLAASTPTVTRPVPEPPDAVPAATRPAVQVSAAGSAPASAPVSPPKGSATAPAANTAPPVTLQIPAQSAAPAPDKGAAVPPVKSATTPAAEGEMPECTQLSVYDDSPLIRMTVAQLEQRVHAVKYMSPSTIANQLVTLKASADSFHRNSRECLYRAMLIRVVLNEKVVLASTPTLWGHSRDVPELERLFLEQPLRNDWTSAQRKDVLRQVETIFISNLQKDAPGDDVYWRRMYYGMLVACELTDEARAKVGAPRIGENSCLKIKPAGT</sequence>
<evidence type="ECO:0000256" key="2">
    <source>
        <dbReference type="ARBA" id="ARBA00022741"/>
    </source>
</evidence>
<evidence type="ECO:0000259" key="8">
    <source>
        <dbReference type="PROSITE" id="PS50011"/>
    </source>
</evidence>
<evidence type="ECO:0000256" key="4">
    <source>
        <dbReference type="ARBA" id="ARBA00022840"/>
    </source>
</evidence>
<name>A0ABZ0B4Y6_9BURK</name>
<evidence type="ECO:0000313" key="10">
    <source>
        <dbReference type="Proteomes" id="UP001302257"/>
    </source>
</evidence>
<keyword evidence="3 9" id="KW-0418">Kinase</keyword>
<evidence type="ECO:0000256" key="1">
    <source>
        <dbReference type="ARBA" id="ARBA00022679"/>
    </source>
</evidence>
<accession>A0ABZ0B4Y6</accession>
<proteinExistence type="predicted"/>
<organism evidence="9 10">
    <name type="scientific">Rhodoferax mekongensis</name>
    <dbReference type="NCBI Taxonomy" id="3068341"/>
    <lineage>
        <taxon>Bacteria</taxon>
        <taxon>Pseudomonadati</taxon>
        <taxon>Pseudomonadota</taxon>
        <taxon>Betaproteobacteria</taxon>
        <taxon>Burkholderiales</taxon>
        <taxon>Comamonadaceae</taxon>
        <taxon>Rhodoferax</taxon>
    </lineage>
</organism>
<evidence type="ECO:0000256" key="5">
    <source>
        <dbReference type="PROSITE-ProRule" id="PRU10141"/>
    </source>
</evidence>
<dbReference type="CDD" id="cd14014">
    <property type="entry name" value="STKc_PknB_like"/>
    <property type="match status" value="1"/>
</dbReference>
<dbReference type="RefSeq" id="WP_313869276.1">
    <property type="nucleotide sequence ID" value="NZ_CP132507.1"/>
</dbReference>
<dbReference type="SUPFAM" id="SSF56112">
    <property type="entry name" value="Protein kinase-like (PK-like)"/>
    <property type="match status" value="1"/>
</dbReference>
<reference evidence="9 10" key="1">
    <citation type="submission" date="2023-08" db="EMBL/GenBank/DDBJ databases">
        <title>Rhodoferax potami sp. nov. and Rhodoferax mekongensis sp. nov., isolated from the Mekong River in Thailand.</title>
        <authorList>
            <person name="Kitikhun S."/>
            <person name="Charoenyingcharoen P."/>
            <person name="Siriarchawattana P."/>
            <person name="Likhitrattanapisal S."/>
            <person name="Nilsakha T."/>
            <person name="Chanpet A."/>
            <person name="Rattanawaree P."/>
            <person name="Ingsriswang S."/>
        </authorList>
    </citation>
    <scope>NUCLEOTIDE SEQUENCE [LARGE SCALE GENOMIC DNA]</scope>
    <source>
        <strain evidence="9 10">TBRC 17307</strain>
    </source>
</reference>
<evidence type="ECO:0000256" key="3">
    <source>
        <dbReference type="ARBA" id="ARBA00022777"/>
    </source>
</evidence>
<dbReference type="PANTHER" id="PTHR43289">
    <property type="entry name" value="MITOGEN-ACTIVATED PROTEIN KINASE KINASE KINASE 20-RELATED"/>
    <property type="match status" value="1"/>
</dbReference>
<keyword evidence="4 5" id="KW-0067">ATP-binding</keyword>
<protein>
    <submittedName>
        <fullName evidence="9">Protein kinase</fullName>
    </submittedName>
</protein>
<keyword evidence="1" id="KW-0808">Transferase</keyword>
<feature type="region of interest" description="Disordered" evidence="6">
    <location>
        <begin position="376"/>
        <end position="483"/>
    </location>
</feature>
<dbReference type="Proteomes" id="UP001302257">
    <property type="component" value="Chromosome"/>
</dbReference>
<dbReference type="InterPro" id="IPR011009">
    <property type="entry name" value="Kinase-like_dom_sf"/>
</dbReference>
<evidence type="ECO:0000313" key="9">
    <source>
        <dbReference type="EMBL" id="WNO06588.1"/>
    </source>
</evidence>
<evidence type="ECO:0000256" key="7">
    <source>
        <dbReference type="SAM" id="Phobius"/>
    </source>
</evidence>
<feature type="binding site" evidence="5">
    <location>
        <position position="51"/>
    </location>
    <ligand>
        <name>ATP</name>
        <dbReference type="ChEBI" id="CHEBI:30616"/>
    </ligand>
</feature>
<feature type="domain" description="Protein kinase" evidence="8">
    <location>
        <begin position="22"/>
        <end position="288"/>
    </location>
</feature>
<evidence type="ECO:0000256" key="6">
    <source>
        <dbReference type="SAM" id="MobiDB-lite"/>
    </source>
</evidence>
<dbReference type="InterPro" id="IPR017441">
    <property type="entry name" value="Protein_kinase_ATP_BS"/>
</dbReference>
<keyword evidence="7" id="KW-0812">Transmembrane</keyword>
<dbReference type="InterPro" id="IPR000719">
    <property type="entry name" value="Prot_kinase_dom"/>
</dbReference>
<dbReference type="Pfam" id="PF00069">
    <property type="entry name" value="Pkinase"/>
    <property type="match status" value="1"/>
</dbReference>
<dbReference type="GO" id="GO:0016301">
    <property type="term" value="F:kinase activity"/>
    <property type="evidence" value="ECO:0007669"/>
    <property type="project" value="UniProtKB-KW"/>
</dbReference>